<name>A0A0V0R0T7_PSEPJ</name>
<reference evidence="2 3" key="1">
    <citation type="journal article" date="2015" name="Sci. Rep.">
        <title>Genome of the facultative scuticociliatosis pathogen Pseudocohnilembus persalinus provides insight into its virulence through horizontal gene transfer.</title>
        <authorList>
            <person name="Xiong J."/>
            <person name="Wang G."/>
            <person name="Cheng J."/>
            <person name="Tian M."/>
            <person name="Pan X."/>
            <person name="Warren A."/>
            <person name="Jiang C."/>
            <person name="Yuan D."/>
            <person name="Miao W."/>
        </authorList>
    </citation>
    <scope>NUCLEOTIDE SEQUENCE [LARGE SCALE GENOMIC DNA]</scope>
    <source>
        <strain evidence="2">36N120E</strain>
    </source>
</reference>
<evidence type="ECO:0000313" key="2">
    <source>
        <dbReference type="EMBL" id="KRX07904.1"/>
    </source>
</evidence>
<sequence>MTSLLEFCLPDYERENISEYIDKDKSRLIITNQNLTQFQKLKEKLGLKESFGQKQQFDQQIEELEKQEQKLNQDIQKYKKQSGKGLFSSKTPEEKIQEKQQQLELVKQFFYIRKNYLIQNKNNANLQKVEEEKENLIKYQNILMAIFIFVYKKSFIKHKIVTYKKLFNLIGKTEINKSEIQKLFWSQFGNYALEVKQHDHQLKI</sequence>
<dbReference type="Proteomes" id="UP000054937">
    <property type="component" value="Unassembled WGS sequence"/>
</dbReference>
<dbReference type="InParanoid" id="A0A0V0R0T7"/>
<comment type="caution">
    <text evidence="2">The sequence shown here is derived from an EMBL/GenBank/DDBJ whole genome shotgun (WGS) entry which is preliminary data.</text>
</comment>
<dbReference type="EMBL" id="LDAU01000078">
    <property type="protein sequence ID" value="KRX07904.1"/>
    <property type="molecule type" value="Genomic_DNA"/>
</dbReference>
<accession>A0A0V0R0T7</accession>
<organism evidence="2 3">
    <name type="scientific">Pseudocohnilembus persalinus</name>
    <name type="common">Ciliate</name>
    <dbReference type="NCBI Taxonomy" id="266149"/>
    <lineage>
        <taxon>Eukaryota</taxon>
        <taxon>Sar</taxon>
        <taxon>Alveolata</taxon>
        <taxon>Ciliophora</taxon>
        <taxon>Intramacronucleata</taxon>
        <taxon>Oligohymenophorea</taxon>
        <taxon>Scuticociliatia</taxon>
        <taxon>Philasterida</taxon>
        <taxon>Pseudocohnilembidae</taxon>
        <taxon>Pseudocohnilembus</taxon>
    </lineage>
</organism>
<keyword evidence="3" id="KW-1185">Reference proteome</keyword>
<proteinExistence type="predicted"/>
<protein>
    <submittedName>
        <fullName evidence="2">Uncharacterized protein</fullName>
    </submittedName>
</protein>
<gene>
    <name evidence="2" type="ORF">PPERSA_10292</name>
</gene>
<evidence type="ECO:0000313" key="3">
    <source>
        <dbReference type="Proteomes" id="UP000054937"/>
    </source>
</evidence>
<dbReference type="AlphaFoldDB" id="A0A0V0R0T7"/>
<evidence type="ECO:0000256" key="1">
    <source>
        <dbReference type="SAM" id="Coils"/>
    </source>
</evidence>
<keyword evidence="1" id="KW-0175">Coiled coil</keyword>
<feature type="coiled-coil region" evidence="1">
    <location>
        <begin position="47"/>
        <end position="81"/>
    </location>
</feature>